<dbReference type="InterPro" id="IPR032675">
    <property type="entry name" value="LRR_dom_sf"/>
</dbReference>
<dbReference type="InterPro" id="IPR036625">
    <property type="entry name" value="E3-bd_dom_sf"/>
</dbReference>
<comment type="caution">
    <text evidence="15">The sequence shown here is derived from an EMBL/GenBank/DDBJ whole genome shotgun (WGS) entry which is preliminary data.</text>
</comment>
<comment type="similarity">
    <text evidence="3 12">Belongs to the 2-oxoacid dehydrogenase family.</text>
</comment>
<dbReference type="OrthoDB" id="202158at2759"/>
<comment type="subcellular location">
    <subcellularLocation>
        <location evidence="2">Mitochondrion matrix</location>
    </subcellularLocation>
</comment>
<dbReference type="PANTHER" id="PTHR43178">
    <property type="entry name" value="DIHYDROLIPOAMIDE ACETYLTRANSFERASE COMPONENT OF PYRUVATE DEHYDROGENASE COMPLEX"/>
    <property type="match status" value="1"/>
</dbReference>
<dbReference type="PANTHER" id="PTHR43178:SF5">
    <property type="entry name" value="LIPOAMIDE ACYLTRANSFERASE COMPONENT OF BRANCHED-CHAIN ALPHA-KETO ACID DEHYDROGENASE COMPLEX, MITOCHONDRIAL"/>
    <property type="match status" value="1"/>
</dbReference>
<keyword evidence="9" id="KW-0496">Mitochondrion</keyword>
<evidence type="ECO:0000256" key="7">
    <source>
        <dbReference type="ARBA" id="ARBA00022823"/>
    </source>
</evidence>
<dbReference type="Proteomes" id="UP000018936">
    <property type="component" value="Unassembled WGS sequence"/>
</dbReference>
<keyword evidence="7 12" id="KW-0450">Lipoyl</keyword>
<dbReference type="EC" id="2.3.1.-" evidence="12"/>
<protein>
    <recommendedName>
        <fullName evidence="12">Dihydrolipoamide acetyltransferase component of pyruvate dehydrogenase complex</fullName>
        <ecNumber evidence="12">2.3.1.-</ecNumber>
    </recommendedName>
</protein>
<dbReference type="InterPro" id="IPR003591">
    <property type="entry name" value="Leu-rich_rpt_typical-subtyp"/>
</dbReference>
<dbReference type="Gene3D" id="4.10.320.10">
    <property type="entry name" value="E3-binding domain"/>
    <property type="match status" value="1"/>
</dbReference>
<dbReference type="PROSITE" id="PS51826">
    <property type="entry name" value="PSBD"/>
    <property type="match status" value="1"/>
</dbReference>
<dbReference type="SUPFAM" id="SSF52058">
    <property type="entry name" value="L domain-like"/>
    <property type="match status" value="1"/>
</dbReference>
<evidence type="ECO:0000256" key="1">
    <source>
        <dbReference type="ARBA" id="ARBA00001938"/>
    </source>
</evidence>
<dbReference type="GO" id="GO:0005759">
    <property type="term" value="C:mitochondrial matrix"/>
    <property type="evidence" value="ECO:0007669"/>
    <property type="project" value="UniProtKB-SubCell"/>
</dbReference>
<keyword evidence="10 12" id="KW-0012">Acyltransferase</keyword>
<evidence type="ECO:0000313" key="16">
    <source>
        <dbReference type="Proteomes" id="UP000018936"/>
    </source>
</evidence>
<feature type="domain" description="Peripheral subunit-binding (PSBD)" evidence="14">
    <location>
        <begin position="182"/>
        <end position="219"/>
    </location>
</feature>
<comment type="catalytic activity">
    <reaction evidence="11">
        <text>N(6)-[(R)-dihydrolipoyl]-L-lysyl-[protein] + 2-methylpropanoyl-CoA = N(6)-[(R)-S(8)-2-methylpropanoyldihydrolipoyl]-L-lysyl-[protein] + CoA</text>
        <dbReference type="Rhea" id="RHEA:18865"/>
        <dbReference type="Rhea" id="RHEA-COMP:10475"/>
        <dbReference type="Rhea" id="RHEA-COMP:10497"/>
        <dbReference type="ChEBI" id="CHEBI:57287"/>
        <dbReference type="ChEBI" id="CHEBI:57338"/>
        <dbReference type="ChEBI" id="CHEBI:83100"/>
        <dbReference type="ChEBI" id="CHEBI:83142"/>
        <dbReference type="EC" id="2.3.1.168"/>
    </reaction>
    <physiologicalReaction direction="left-to-right" evidence="11">
        <dbReference type="Rhea" id="RHEA:18866"/>
    </physiologicalReaction>
</comment>
<dbReference type="SUPFAM" id="SSF47005">
    <property type="entry name" value="Peripheral subunit-binding domain of 2-oxo acid dehydrogenase complex"/>
    <property type="match status" value="1"/>
</dbReference>
<evidence type="ECO:0000256" key="3">
    <source>
        <dbReference type="ARBA" id="ARBA00007317"/>
    </source>
</evidence>
<dbReference type="InterPro" id="IPR023213">
    <property type="entry name" value="CAT-like_dom_sf"/>
</dbReference>
<dbReference type="SUPFAM" id="SSF51230">
    <property type="entry name" value="Single hybrid motif"/>
    <property type="match status" value="1"/>
</dbReference>
<dbReference type="GO" id="GO:0043754">
    <property type="term" value="F:dihydrolipoamide branched chain acyltransferase activity"/>
    <property type="evidence" value="ECO:0007669"/>
    <property type="project" value="UniProtKB-EC"/>
</dbReference>
<evidence type="ECO:0000256" key="4">
    <source>
        <dbReference type="ARBA" id="ARBA00022614"/>
    </source>
</evidence>
<dbReference type="AlphaFoldDB" id="V8P004"/>
<dbReference type="InterPro" id="IPR055414">
    <property type="entry name" value="LRR_R13L4/SHOC2-like"/>
</dbReference>
<accession>V8P004</accession>
<dbReference type="Gene3D" id="3.30.559.10">
    <property type="entry name" value="Chloramphenicol acetyltransferase-like domain"/>
    <property type="match status" value="2"/>
</dbReference>
<feature type="domain" description="Lipoyl-binding" evidence="13">
    <location>
        <begin position="85"/>
        <end position="159"/>
    </location>
</feature>
<dbReference type="Gene3D" id="2.40.50.100">
    <property type="match status" value="1"/>
</dbReference>
<dbReference type="PROSITE" id="PS51450">
    <property type="entry name" value="LRR"/>
    <property type="match status" value="3"/>
</dbReference>
<evidence type="ECO:0000256" key="8">
    <source>
        <dbReference type="ARBA" id="ARBA00022946"/>
    </source>
</evidence>
<keyword evidence="16" id="KW-1185">Reference proteome</keyword>
<evidence type="ECO:0000256" key="2">
    <source>
        <dbReference type="ARBA" id="ARBA00004305"/>
    </source>
</evidence>
<evidence type="ECO:0000256" key="12">
    <source>
        <dbReference type="RuleBase" id="RU003423"/>
    </source>
</evidence>
<evidence type="ECO:0000256" key="9">
    <source>
        <dbReference type="ARBA" id="ARBA00023128"/>
    </source>
</evidence>
<organism evidence="15 16">
    <name type="scientific">Ophiophagus hannah</name>
    <name type="common">King cobra</name>
    <name type="synonym">Naja hannah</name>
    <dbReference type="NCBI Taxonomy" id="8665"/>
    <lineage>
        <taxon>Eukaryota</taxon>
        <taxon>Metazoa</taxon>
        <taxon>Chordata</taxon>
        <taxon>Craniata</taxon>
        <taxon>Vertebrata</taxon>
        <taxon>Euteleostomi</taxon>
        <taxon>Lepidosauria</taxon>
        <taxon>Squamata</taxon>
        <taxon>Bifurcata</taxon>
        <taxon>Unidentata</taxon>
        <taxon>Episquamata</taxon>
        <taxon>Toxicofera</taxon>
        <taxon>Serpentes</taxon>
        <taxon>Colubroidea</taxon>
        <taxon>Elapidae</taxon>
        <taxon>Elapinae</taxon>
        <taxon>Ophiophagus</taxon>
    </lineage>
</organism>
<dbReference type="InterPro" id="IPR011053">
    <property type="entry name" value="Single_hybrid_motif"/>
</dbReference>
<evidence type="ECO:0000256" key="6">
    <source>
        <dbReference type="ARBA" id="ARBA00022737"/>
    </source>
</evidence>
<dbReference type="GO" id="GO:0005829">
    <property type="term" value="C:cytosol"/>
    <property type="evidence" value="ECO:0007669"/>
    <property type="project" value="UniProtKB-ARBA"/>
</dbReference>
<dbReference type="PROSITE" id="PS50968">
    <property type="entry name" value="BIOTINYL_LIPOYL"/>
    <property type="match status" value="1"/>
</dbReference>
<keyword evidence="8" id="KW-0809">Transit peptide</keyword>
<evidence type="ECO:0000259" key="14">
    <source>
        <dbReference type="PROSITE" id="PS51826"/>
    </source>
</evidence>
<dbReference type="SMART" id="SM00369">
    <property type="entry name" value="LRR_TYP"/>
    <property type="match status" value="6"/>
</dbReference>
<proteinExistence type="inferred from homology"/>
<dbReference type="EMBL" id="AZIM01001230">
    <property type="protein sequence ID" value="ETE67640.1"/>
    <property type="molecule type" value="Genomic_DNA"/>
</dbReference>
<dbReference type="Pfam" id="PF02817">
    <property type="entry name" value="E3_binding"/>
    <property type="match status" value="1"/>
</dbReference>
<dbReference type="Pfam" id="PF23598">
    <property type="entry name" value="LRR_14"/>
    <property type="match status" value="1"/>
</dbReference>
<name>V8P004_OPHHA</name>
<feature type="non-terminal residue" evidence="15">
    <location>
        <position position="1"/>
    </location>
</feature>
<keyword evidence="4" id="KW-0433">Leucine-rich repeat</keyword>
<dbReference type="InterPro" id="IPR004167">
    <property type="entry name" value="PSBD"/>
</dbReference>
<evidence type="ECO:0000256" key="11">
    <source>
        <dbReference type="ARBA" id="ARBA00051775"/>
    </source>
</evidence>
<dbReference type="InterPro" id="IPR001611">
    <property type="entry name" value="Leu-rich_rpt"/>
</dbReference>
<evidence type="ECO:0000256" key="5">
    <source>
        <dbReference type="ARBA" id="ARBA00022679"/>
    </source>
</evidence>
<keyword evidence="5 12" id="KW-0808">Transferase</keyword>
<dbReference type="GO" id="GO:0016407">
    <property type="term" value="F:acetyltransferase activity"/>
    <property type="evidence" value="ECO:0007669"/>
    <property type="project" value="TreeGrafter"/>
</dbReference>
<dbReference type="InterPro" id="IPR050743">
    <property type="entry name" value="2-oxoacid_DH_E2_comp"/>
</dbReference>
<evidence type="ECO:0000313" key="15">
    <source>
        <dbReference type="EMBL" id="ETE67640.1"/>
    </source>
</evidence>
<dbReference type="GO" id="GO:0031405">
    <property type="term" value="F:lipoic acid binding"/>
    <property type="evidence" value="ECO:0007669"/>
    <property type="project" value="TreeGrafter"/>
</dbReference>
<sequence length="795" mass="89972">MRLADKGEEWERRGKESFRNKMAATIALRSSCRTAGRLLCVHQIRLHSNFCLLKQKYISKFEKTLWRYQHQHRFFRITAASHGQIVQFKLSDIGEGITEVTVKEYVKEGDVVSQFDSICEVQSDKASVTITSRYDGVIRKLHYGLDEIAHVGKPLVDIETATVKAVFSEEQIHQQIKGHKTLVTPAVRRLAMENNIKLSEVVGTGKDNRILKEDILNYLAKQTGAILPLSPKPEITAPSSKPDLAEDKSKEKAARIVTPVSKPIISAKDKTMALSGFQKAMVKTMSAALKIPHFGYCDEVDLTRLIQLREELKPLAKERGIKLTFMPFFLKASHNIGIAMDTVQGLLVPNVKNVQACSVFEVASELNRLQKLGSANQLGTNELTGGTFTLSNIGTIGGTYAKPVILPPEVAIGALGKIQALPRFNSKGEVFKVQIMNVSWSADHRIIDGATMSRFSNLWKSYLENPASMVMDLKAMTETTVCIGSFVAIKDLWEVRIQKITEELRKQKEFSQKAAGRLTIIWEERASLAKLKGKVINEDGRAVLRIEQEEWQEWQLHRTNLIKIPHYVGRFQNLIVLDLSRNSIAEIPREIGQLSNLQELILSYNKIKLVPKELGNCVGLERLELAVNRDISDLPHQLSNLKKLSHLDLSMNRFTTFPPVILDMPNLEWLDMASNRLKEIPGNIDKAENLHTLWLQRNEITCLPESISNLKNMTTLVLTSNKLQDIPVCLNDMLNLRFVNFRDNPLKLQVTLPPCKNPEEEEEQELYGIQFMHLYIQKSLNGEGTIYLWLKINTE</sequence>
<keyword evidence="6" id="KW-0677">Repeat</keyword>
<gene>
    <name evidence="15" type="primary">LRRC39</name>
    <name evidence="15" type="ORF">L345_06571</name>
</gene>
<reference evidence="15 16" key="1">
    <citation type="journal article" date="2013" name="Proc. Natl. Acad. Sci. U.S.A.">
        <title>The king cobra genome reveals dynamic gene evolution and adaptation in the snake venom system.</title>
        <authorList>
            <person name="Vonk F.J."/>
            <person name="Casewell N.R."/>
            <person name="Henkel C.V."/>
            <person name="Heimberg A.M."/>
            <person name="Jansen H.J."/>
            <person name="McCleary R.J."/>
            <person name="Kerkkamp H.M."/>
            <person name="Vos R.A."/>
            <person name="Guerreiro I."/>
            <person name="Calvete J.J."/>
            <person name="Wuster W."/>
            <person name="Woods A.E."/>
            <person name="Logan J.M."/>
            <person name="Harrison R.A."/>
            <person name="Castoe T.A."/>
            <person name="de Koning A.P."/>
            <person name="Pollock D.D."/>
            <person name="Yandell M."/>
            <person name="Calderon D."/>
            <person name="Renjifo C."/>
            <person name="Currier R.B."/>
            <person name="Salgado D."/>
            <person name="Pla D."/>
            <person name="Sanz L."/>
            <person name="Hyder A.S."/>
            <person name="Ribeiro J.M."/>
            <person name="Arntzen J.W."/>
            <person name="van den Thillart G.E."/>
            <person name="Boetzer M."/>
            <person name="Pirovano W."/>
            <person name="Dirks R.P."/>
            <person name="Spaink H.P."/>
            <person name="Duboule D."/>
            <person name="McGlinn E."/>
            <person name="Kini R.M."/>
            <person name="Richardson M.K."/>
        </authorList>
    </citation>
    <scope>NUCLEOTIDE SEQUENCE</scope>
    <source>
        <tissue evidence="15">Blood</tissue>
    </source>
</reference>
<dbReference type="FunFam" id="2.40.50.100:FF:000013">
    <property type="entry name" value="Dihydrolipoamide acetyltransferase component of pyruvate dehydrogenase complex"/>
    <property type="match status" value="1"/>
</dbReference>
<evidence type="ECO:0000256" key="10">
    <source>
        <dbReference type="ARBA" id="ARBA00023315"/>
    </source>
</evidence>
<evidence type="ECO:0000259" key="13">
    <source>
        <dbReference type="PROSITE" id="PS50968"/>
    </source>
</evidence>
<dbReference type="PROSITE" id="PS00189">
    <property type="entry name" value="LIPOYL"/>
    <property type="match status" value="1"/>
</dbReference>
<dbReference type="InterPro" id="IPR001078">
    <property type="entry name" value="2-oxoacid_DH_actylTfrase"/>
</dbReference>
<dbReference type="SUPFAM" id="SSF52777">
    <property type="entry name" value="CoA-dependent acyltransferases"/>
    <property type="match status" value="1"/>
</dbReference>
<dbReference type="Pfam" id="PF00364">
    <property type="entry name" value="Biotin_lipoyl"/>
    <property type="match status" value="1"/>
</dbReference>
<dbReference type="CDD" id="cd06849">
    <property type="entry name" value="lipoyl_domain"/>
    <property type="match status" value="1"/>
</dbReference>
<dbReference type="Pfam" id="PF00198">
    <property type="entry name" value="2-oxoacid_dh"/>
    <property type="match status" value="1"/>
</dbReference>
<dbReference type="Gene3D" id="3.80.10.10">
    <property type="entry name" value="Ribonuclease Inhibitor"/>
    <property type="match status" value="2"/>
</dbReference>
<dbReference type="InterPro" id="IPR003016">
    <property type="entry name" value="2-oxoA_DH_lipoyl-BS"/>
</dbReference>
<dbReference type="InterPro" id="IPR000089">
    <property type="entry name" value="Biotin_lipoyl"/>
</dbReference>
<dbReference type="FunFam" id="3.80.10.10:FF:000383">
    <property type="entry name" value="Leucine-rich repeat receptor protein kinase EMS1"/>
    <property type="match status" value="1"/>
</dbReference>
<comment type="cofactor">
    <cofactor evidence="1 12">
        <name>(R)-lipoate</name>
        <dbReference type="ChEBI" id="CHEBI:83088"/>
    </cofactor>
</comment>
<dbReference type="FunFam" id="4.10.320.10:FF:000002">
    <property type="entry name" value="Dihydrolipoamide acetyltransferase component of pyruvate dehydrogenase complex"/>
    <property type="match status" value="1"/>
</dbReference>